<comment type="similarity">
    <text evidence="2">Belongs to the NAPRTase family.</text>
</comment>
<dbReference type="InterPro" id="IPR007229">
    <property type="entry name" value="Nic_PRibTrfase-Fam"/>
</dbReference>
<evidence type="ECO:0000256" key="5">
    <source>
        <dbReference type="ARBA" id="ARBA00022598"/>
    </source>
</evidence>
<dbReference type="Gene3D" id="3.20.140.10">
    <property type="entry name" value="nicotinate phosphoribosyltransferase"/>
    <property type="match status" value="1"/>
</dbReference>
<dbReference type="InterPro" id="IPR040727">
    <property type="entry name" value="NAPRTase_N"/>
</dbReference>
<feature type="domain" description="Nicotinate phosphoribosyltransferase N-terminal" evidence="8">
    <location>
        <begin position="8"/>
        <end position="129"/>
    </location>
</feature>
<organism evidence="9 10">
    <name type="scientific">Candidatus Saccharimonas aalborgensis</name>
    <dbReference type="NCBI Taxonomy" id="1332188"/>
    <lineage>
        <taxon>Bacteria</taxon>
        <taxon>Candidatus Saccharimonadota</taxon>
        <taxon>Candidatus Saccharimonadia</taxon>
        <taxon>Candidatus Saccharimonadales</taxon>
        <taxon>Candidatus Saccharimonadaceae</taxon>
        <taxon>Candidatus Saccharimonas</taxon>
    </lineage>
</organism>
<dbReference type="STRING" id="1332188.L336_0200"/>
<dbReference type="EMBL" id="CP005957">
    <property type="protein sequence ID" value="AGL61909.1"/>
    <property type="molecule type" value="Genomic_DNA"/>
</dbReference>
<dbReference type="GO" id="GO:0004516">
    <property type="term" value="F:nicotinate phosphoribosyltransferase activity"/>
    <property type="evidence" value="ECO:0007669"/>
    <property type="project" value="UniProtKB-EC"/>
</dbReference>
<dbReference type="PANTHER" id="PTHR11098:SF1">
    <property type="entry name" value="NICOTINATE PHOSPHORIBOSYLTRANSFERASE"/>
    <property type="match status" value="1"/>
</dbReference>
<dbReference type="OrthoDB" id="9771406at2"/>
<dbReference type="PANTHER" id="PTHR11098">
    <property type="entry name" value="NICOTINATE PHOSPHORIBOSYLTRANSFERASE"/>
    <property type="match status" value="1"/>
</dbReference>
<dbReference type="SUPFAM" id="SSF51690">
    <property type="entry name" value="Nicotinate/Quinolinate PRTase C-terminal domain-like"/>
    <property type="match status" value="1"/>
</dbReference>
<evidence type="ECO:0000256" key="3">
    <source>
        <dbReference type="ARBA" id="ARBA00013236"/>
    </source>
</evidence>
<dbReference type="GO" id="GO:0005829">
    <property type="term" value="C:cytosol"/>
    <property type="evidence" value="ECO:0007669"/>
    <property type="project" value="TreeGrafter"/>
</dbReference>
<evidence type="ECO:0000256" key="6">
    <source>
        <dbReference type="ARBA" id="ARBA00022642"/>
    </source>
</evidence>
<gene>
    <name evidence="9" type="ORF">L336_0200</name>
</gene>
<keyword evidence="9" id="KW-0328">Glycosyltransferase</keyword>
<keyword evidence="10" id="KW-1185">Reference proteome</keyword>
<accession>R4PM23</accession>
<evidence type="ECO:0000313" key="9">
    <source>
        <dbReference type="EMBL" id="AGL61909.1"/>
    </source>
</evidence>
<keyword evidence="5 9" id="KW-0436">Ligase</keyword>
<name>R4PM23_9BACT</name>
<feature type="domain" description="Nicotinate/nicotinamide phosphoribosyltransferase" evidence="7">
    <location>
        <begin position="171"/>
        <end position="387"/>
    </location>
</feature>
<dbReference type="InterPro" id="IPR036068">
    <property type="entry name" value="Nicotinate_pribotase-like_C"/>
</dbReference>
<dbReference type="InterPro" id="IPR041525">
    <property type="entry name" value="N/Namide_PRibTrfase"/>
</dbReference>
<evidence type="ECO:0000313" key="10">
    <source>
        <dbReference type="Proteomes" id="UP000013893"/>
    </source>
</evidence>
<dbReference type="UniPathway" id="UPA00253">
    <property type="reaction ID" value="UER00457"/>
</dbReference>
<dbReference type="Proteomes" id="UP000013893">
    <property type="component" value="Chromosome"/>
</dbReference>
<dbReference type="Pfam" id="PF04095">
    <property type="entry name" value="NAPRTase"/>
    <property type="match status" value="1"/>
</dbReference>
<protein>
    <recommendedName>
        <fullName evidence="3">nicotinate phosphoribosyltransferase</fullName>
        <ecNumber evidence="3">6.3.4.21</ecNumber>
    </recommendedName>
</protein>
<evidence type="ECO:0000259" key="7">
    <source>
        <dbReference type="Pfam" id="PF04095"/>
    </source>
</evidence>
<dbReference type="EC" id="6.3.4.21" evidence="3"/>
<evidence type="ECO:0000256" key="4">
    <source>
        <dbReference type="ARBA" id="ARBA00022553"/>
    </source>
</evidence>
<evidence type="ECO:0000256" key="2">
    <source>
        <dbReference type="ARBA" id="ARBA00010897"/>
    </source>
</evidence>
<comment type="pathway">
    <text evidence="1">Cofactor biosynthesis; NAD(+) biosynthesis; nicotinate D-ribonucleotide from nicotinate: step 1/1.</text>
</comment>
<dbReference type="GO" id="GO:0016757">
    <property type="term" value="F:glycosyltransferase activity"/>
    <property type="evidence" value="ECO:0007669"/>
    <property type="project" value="UniProtKB-KW"/>
</dbReference>
<proteinExistence type="inferred from homology"/>
<keyword evidence="9" id="KW-0808">Transferase</keyword>
<dbReference type="PIRSF" id="PIRSF000484">
    <property type="entry name" value="NAPRT"/>
    <property type="match status" value="1"/>
</dbReference>
<dbReference type="HOGENOM" id="CLU_030991_1_0_0"/>
<dbReference type="Pfam" id="PF17767">
    <property type="entry name" value="NAPRTase_N"/>
    <property type="match status" value="1"/>
</dbReference>
<evidence type="ECO:0000259" key="8">
    <source>
        <dbReference type="Pfam" id="PF17767"/>
    </source>
</evidence>
<dbReference type="AlphaFoldDB" id="R4PM23"/>
<dbReference type="SUPFAM" id="SSF54675">
    <property type="entry name" value="Nicotinate/Quinolinate PRTase N-terminal domain-like"/>
    <property type="match status" value="1"/>
</dbReference>
<sequence>MERLLNLQDQYKFPMGQFIYEQEPAAEVTFKMVNRKAKSGMRIADYVSVQELQEYYDSLRSLRYTPEELAIIERQEGKDYTPEFLGYLAAFRLPEIEVSIDPATNDLTAVTSGKWNDVSQAEIPILKAIPTLYYPRYLADHGISKREWFRGGDERGTEFINYITSSGAATAEFGTRRAASSEWQDHMVGRMVEECPGQFIGTSNPWLAAKYGVKEVGTNAHELGSVFGALEGSRGGNPLDGQVRLFREWMTRFPMMRAALIDTFTSDVALHDMDRTLYEQTELYRIDSGVEEKIGQKVIAMLERVGIDPTTRTLMFTNSLSGKRVAELQHLFGGQTRVAFGVGGGSTNNMPYTPGLNIVCKAVEVNSIGTVKLSDDDGKHMGNPADVDRYLTLCAQRLAEPAAWDMTSAL</sequence>
<keyword evidence="6" id="KW-0662">Pyridine nucleotide biosynthesis</keyword>
<keyword evidence="4" id="KW-0597">Phosphoprotein</keyword>
<reference evidence="9 10" key="1">
    <citation type="journal article" date="2013" name="Nat. Biotechnol.">
        <title>Genome sequences of rare, uncultured bacteria obtained by differential coverage binning of multiple metagenomes.</title>
        <authorList>
            <person name="Albertsen M."/>
            <person name="Hugenholtz P."/>
            <person name="Skarshewski A."/>
            <person name="Nielsen K.L."/>
            <person name="Tyson G.W."/>
            <person name="Nielsen P.H."/>
        </authorList>
    </citation>
    <scope>NUCLEOTIDE SEQUENCE [LARGE SCALE GENOMIC DNA]</scope>
    <source>
        <strain evidence="9">TM71</strain>
    </source>
</reference>
<dbReference type="KEGG" id="saal:L336_0200"/>
<evidence type="ECO:0000256" key="1">
    <source>
        <dbReference type="ARBA" id="ARBA00004952"/>
    </source>
</evidence>
<dbReference type="GO" id="GO:0034355">
    <property type="term" value="P:NAD+ biosynthetic process via the salvage pathway"/>
    <property type="evidence" value="ECO:0007669"/>
    <property type="project" value="TreeGrafter"/>
</dbReference>
<dbReference type="RefSeq" id="WP_015641359.1">
    <property type="nucleotide sequence ID" value="NC_021219.1"/>
</dbReference>